<dbReference type="Pfam" id="PF02518">
    <property type="entry name" value="HATPase_c"/>
    <property type="match status" value="1"/>
</dbReference>
<dbReference type="Pfam" id="PF00512">
    <property type="entry name" value="HisKA"/>
    <property type="match status" value="1"/>
</dbReference>
<evidence type="ECO:0000256" key="6">
    <source>
        <dbReference type="ARBA" id="ARBA00022519"/>
    </source>
</evidence>
<keyword evidence="9" id="KW-0812">Transmembrane</keyword>
<dbReference type="RefSeq" id="WP_190350199.1">
    <property type="nucleotide sequence ID" value="NZ_JACJPY010000014.1"/>
</dbReference>
<keyword evidence="13" id="KW-1133">Transmembrane helix</keyword>
<feature type="domain" description="PAC" evidence="19">
    <location>
        <begin position="429"/>
        <end position="481"/>
    </location>
</feature>
<dbReference type="Proteomes" id="UP000631421">
    <property type="component" value="Unassembled WGS sequence"/>
</dbReference>
<evidence type="ECO:0000313" key="20">
    <source>
        <dbReference type="EMBL" id="MBD2149829.1"/>
    </source>
</evidence>
<comment type="similarity">
    <text evidence="3">In the N-terminal section; belongs to the phytochrome family.</text>
</comment>
<dbReference type="InterPro" id="IPR003661">
    <property type="entry name" value="HisK_dim/P_dom"/>
</dbReference>
<dbReference type="AlphaFoldDB" id="A0A926URC6"/>
<evidence type="ECO:0000259" key="16">
    <source>
        <dbReference type="PROSITE" id="PS50046"/>
    </source>
</evidence>
<keyword evidence="5" id="KW-1003">Cell membrane</keyword>
<dbReference type="PROSITE" id="PS50046">
    <property type="entry name" value="PHYTOCHROME_2"/>
    <property type="match status" value="1"/>
</dbReference>
<evidence type="ECO:0000256" key="15">
    <source>
        <dbReference type="ARBA" id="ARBA00023136"/>
    </source>
</evidence>
<dbReference type="PANTHER" id="PTHR43304:SF1">
    <property type="entry name" value="PAC DOMAIN-CONTAINING PROTEIN"/>
    <property type="match status" value="1"/>
</dbReference>
<evidence type="ECO:0000256" key="12">
    <source>
        <dbReference type="ARBA" id="ARBA00022777"/>
    </source>
</evidence>
<evidence type="ECO:0000256" key="11">
    <source>
        <dbReference type="ARBA" id="ARBA00022741"/>
    </source>
</evidence>
<dbReference type="GO" id="GO:0000166">
    <property type="term" value="F:nucleotide binding"/>
    <property type="evidence" value="ECO:0007669"/>
    <property type="project" value="UniProtKB-KW"/>
</dbReference>
<dbReference type="InterPro" id="IPR001610">
    <property type="entry name" value="PAC"/>
</dbReference>
<dbReference type="CDD" id="cd00130">
    <property type="entry name" value="PAS"/>
    <property type="match status" value="4"/>
</dbReference>
<accession>A0A926URC6</accession>
<proteinExistence type="inferred from homology"/>
<dbReference type="SUPFAM" id="SSF55781">
    <property type="entry name" value="GAF domain-like"/>
    <property type="match status" value="2"/>
</dbReference>
<dbReference type="GO" id="GO:0005886">
    <property type="term" value="C:plasma membrane"/>
    <property type="evidence" value="ECO:0007669"/>
    <property type="project" value="UniProtKB-SubCell"/>
</dbReference>
<dbReference type="Pfam" id="PF08447">
    <property type="entry name" value="PAS_3"/>
    <property type="match status" value="3"/>
</dbReference>
<dbReference type="SMART" id="SM00065">
    <property type="entry name" value="GAF"/>
    <property type="match status" value="2"/>
</dbReference>
<dbReference type="InterPro" id="IPR000700">
    <property type="entry name" value="PAS-assoc_C"/>
</dbReference>
<dbReference type="Gene3D" id="2.10.70.100">
    <property type="match status" value="1"/>
</dbReference>
<evidence type="ECO:0000313" key="21">
    <source>
        <dbReference type="Proteomes" id="UP000631421"/>
    </source>
</evidence>
<feature type="domain" description="PAC" evidence="19">
    <location>
        <begin position="589"/>
        <end position="641"/>
    </location>
</feature>
<dbReference type="PROSITE" id="PS50113">
    <property type="entry name" value="PAC"/>
    <property type="match status" value="4"/>
</dbReference>
<dbReference type="SMART" id="SM00388">
    <property type="entry name" value="HisKA"/>
    <property type="match status" value="1"/>
</dbReference>
<comment type="caution">
    <text evidence="20">The sequence shown here is derived from an EMBL/GenBank/DDBJ whole genome shotgun (WGS) entry which is preliminary data.</text>
</comment>
<dbReference type="FunFam" id="2.10.70.100:FF:000001">
    <property type="entry name" value="Sensory transduction histidine kinase"/>
    <property type="match status" value="1"/>
</dbReference>
<organism evidence="20 21">
    <name type="scientific">Pseudanabaena cinerea FACHB-1277</name>
    <dbReference type="NCBI Taxonomy" id="2949581"/>
    <lineage>
        <taxon>Bacteria</taxon>
        <taxon>Bacillati</taxon>
        <taxon>Cyanobacteriota</taxon>
        <taxon>Cyanophyceae</taxon>
        <taxon>Pseudanabaenales</taxon>
        <taxon>Pseudanabaenaceae</taxon>
        <taxon>Pseudanabaena</taxon>
        <taxon>Pseudanabaena cinerea</taxon>
    </lineage>
</organism>
<evidence type="ECO:0000256" key="14">
    <source>
        <dbReference type="ARBA" id="ARBA00023012"/>
    </source>
</evidence>
<dbReference type="InterPro" id="IPR003018">
    <property type="entry name" value="GAF"/>
</dbReference>
<evidence type="ECO:0000256" key="1">
    <source>
        <dbReference type="ARBA" id="ARBA00000085"/>
    </source>
</evidence>
<evidence type="ECO:0000256" key="7">
    <source>
        <dbReference type="ARBA" id="ARBA00022553"/>
    </source>
</evidence>
<dbReference type="FunFam" id="3.30.565.10:FF:000006">
    <property type="entry name" value="Sensor histidine kinase WalK"/>
    <property type="match status" value="1"/>
</dbReference>
<dbReference type="Pfam" id="PF01590">
    <property type="entry name" value="GAF"/>
    <property type="match status" value="2"/>
</dbReference>
<dbReference type="InterPro" id="IPR013655">
    <property type="entry name" value="PAS_fold_3"/>
</dbReference>
<dbReference type="Gene3D" id="3.30.450.20">
    <property type="entry name" value="PAS domain"/>
    <property type="match status" value="4"/>
</dbReference>
<dbReference type="SUPFAM" id="SSF47384">
    <property type="entry name" value="Homodimeric domain of signal transducing histidine kinase"/>
    <property type="match status" value="1"/>
</dbReference>
<dbReference type="PANTHER" id="PTHR43304">
    <property type="entry name" value="PHYTOCHROME-LIKE PROTEIN CPH1"/>
    <property type="match status" value="1"/>
</dbReference>
<dbReference type="InterPro" id="IPR029016">
    <property type="entry name" value="GAF-like_dom_sf"/>
</dbReference>
<evidence type="ECO:0000256" key="2">
    <source>
        <dbReference type="ARBA" id="ARBA00004429"/>
    </source>
</evidence>
<dbReference type="PROSITE" id="PS50109">
    <property type="entry name" value="HIS_KIN"/>
    <property type="match status" value="1"/>
</dbReference>
<dbReference type="SMART" id="SM00086">
    <property type="entry name" value="PAC"/>
    <property type="match status" value="4"/>
</dbReference>
<dbReference type="InterPro" id="IPR036097">
    <property type="entry name" value="HisK_dim/P_sf"/>
</dbReference>
<dbReference type="InterPro" id="IPR000014">
    <property type="entry name" value="PAS"/>
</dbReference>
<evidence type="ECO:0000259" key="17">
    <source>
        <dbReference type="PROSITE" id="PS50109"/>
    </source>
</evidence>
<feature type="domain" description="PAS" evidence="18">
    <location>
        <begin position="642"/>
        <end position="719"/>
    </location>
</feature>
<dbReference type="GO" id="GO:0000155">
    <property type="term" value="F:phosphorelay sensor kinase activity"/>
    <property type="evidence" value="ECO:0007669"/>
    <property type="project" value="InterPro"/>
</dbReference>
<sequence>MQNPEIPANESDRLVALERYHILDTLPEQEYDDLTQLAADICGTPISLISLVAQDRQWFKSRVGIDVMETPRDISFCGHAVADGEILNIPDTTQDVRFADNPLVLQDPNIRFYAGVPLMTPDLYALGTLCVIDRQPRTLTPKQIQQLQALSRLAVGQLELRLSGEDLVNRTANLKARVEREQLISMIANKTAALLPLPEILETSVQKLRSLLGCDRLLIWQFQSDGSGLVIAESVGADWRVALNEAISDPNFRGDIALRHKECRAITKENILTAGYPDAYLHWLQAYQVKSNLVVPMVVSGKLWGFLDGHQCINYREWQHTDLVMIDEITVQIAIAIQQAEAMAERHRCEVELRDSEERFASLASAAPVGIFRTDAEGRCIYVNERWLQVSGLTLSEALGFGWIDGIHPNDRELVFTEWNTSVAENRPFLLEYRFQNKAGQTTWGYGQAVAERNQFGETVGYVGTITDISDRKQAEASLQQLNQDLEAKVAERTQSLLQVNSLHQAILDGADYALISTDLNGVIQTFNKAAERLLGYSASELIGQFTPAIIHDPQEIVNRAANLSVELGQNILVGFEVFVAKARLGLASENEWTYIRKDGSRFPVLLSITALKDDHQEIIGFLGIAQDISDRKQAEQEILESQRFIEKIAEASPNILYLYDLQEHCNVYSNREIASVLGYTPTEIQAMGAALFANLMHPEDLAKMPDYYQQIDIAQDGEIFEIEYRMRHANGEWRWLYSRDTVFSRDDRGQIKLTIGTAQDISDRKEAERQFQNLSDRLSLAAKSSAMGIWDWDVVHNILTWDDRMYELYGITSNQFSSAYDAWSNSLHPNDRQASELAIQQALKGEKDFCQEFRVIHPDGTIRFIQAYAIVQRNERGEPLQMIGANFDISDRKQAEVTIQQTAAQLEASNRELEAFAYSVSHDLRSPLRAIDGFSNALIEDYGDRFDDEAKDYFDRIRRNIHRMGMLIDDLLRLSRVSRSEMQYSAVNLSALVQEQIDELQAINPERQVKLAIAPNIIVSADRTLMQVVINNLVQNAWKFTSHHDSAQIEFGVLQQEDRLTYFIRDDGAGFNMTFANMLFGVFQRLHNTNEFPGTGIGLATVQRAIHRHGGKVWAEGVVEQGATIYFTVPNTSIRKGV</sequence>
<dbReference type="InterPro" id="IPR004358">
    <property type="entry name" value="Sig_transdc_His_kin-like_C"/>
</dbReference>
<dbReference type="PRINTS" id="PR00344">
    <property type="entry name" value="BCTRLSENSOR"/>
</dbReference>
<dbReference type="Pfam" id="PF13426">
    <property type="entry name" value="PAS_9"/>
    <property type="match status" value="1"/>
</dbReference>
<gene>
    <name evidence="20" type="ORF">H6F44_06780</name>
</gene>
<dbReference type="Gene3D" id="3.30.450.40">
    <property type="match status" value="2"/>
</dbReference>
<dbReference type="InterPro" id="IPR035965">
    <property type="entry name" value="PAS-like_dom_sf"/>
</dbReference>
<evidence type="ECO:0000256" key="4">
    <source>
        <dbReference type="ARBA" id="ARBA00012438"/>
    </source>
</evidence>
<feature type="domain" description="PAS" evidence="18">
    <location>
        <begin position="775"/>
        <end position="847"/>
    </location>
</feature>
<feature type="domain" description="PAC" evidence="19">
    <location>
        <begin position="850"/>
        <end position="902"/>
    </location>
</feature>
<dbReference type="InterPro" id="IPR005467">
    <property type="entry name" value="His_kinase_dom"/>
</dbReference>
<feature type="domain" description="PAS" evidence="18">
    <location>
        <begin position="500"/>
        <end position="545"/>
    </location>
</feature>
<evidence type="ECO:0000256" key="10">
    <source>
        <dbReference type="ARBA" id="ARBA00022737"/>
    </source>
</evidence>
<keyword evidence="7" id="KW-0597">Phosphoprotein</keyword>
<keyword evidence="21" id="KW-1185">Reference proteome</keyword>
<keyword evidence="10" id="KW-0677">Repeat</keyword>
<dbReference type="FunFam" id="1.10.287.130:FF:000070">
    <property type="entry name" value="Histidine kinase sensor protein"/>
    <property type="match status" value="1"/>
</dbReference>
<dbReference type="InterPro" id="IPR052162">
    <property type="entry name" value="Sensor_kinase/Photoreceptor"/>
</dbReference>
<dbReference type="EMBL" id="JACJPY010000014">
    <property type="protein sequence ID" value="MBD2149829.1"/>
    <property type="molecule type" value="Genomic_DNA"/>
</dbReference>
<keyword evidence="11" id="KW-0547">Nucleotide-binding</keyword>
<reference evidence="20" key="1">
    <citation type="journal article" date="2015" name="ISME J.">
        <title>Draft Genome Sequence of Streptomyces incarnatus NRRL8089, which Produces the Nucleoside Antibiotic Sinefungin.</title>
        <authorList>
            <person name="Oshima K."/>
            <person name="Hattori M."/>
            <person name="Shimizu H."/>
            <person name="Fukuda K."/>
            <person name="Nemoto M."/>
            <person name="Inagaki K."/>
            <person name="Tamura T."/>
        </authorList>
    </citation>
    <scope>NUCLEOTIDE SEQUENCE</scope>
    <source>
        <strain evidence="20">FACHB-1277</strain>
    </source>
</reference>
<comment type="catalytic activity">
    <reaction evidence="1">
        <text>ATP + protein L-histidine = ADP + protein N-phospho-L-histidine.</text>
        <dbReference type="EC" id="2.7.13.3"/>
    </reaction>
</comment>
<dbReference type="EC" id="2.7.13.3" evidence="4"/>
<evidence type="ECO:0000259" key="19">
    <source>
        <dbReference type="PROSITE" id="PS50113"/>
    </source>
</evidence>
<keyword evidence="12" id="KW-0418">Kinase</keyword>
<keyword evidence="8" id="KW-0808">Transferase</keyword>
<dbReference type="NCBIfam" id="TIGR00229">
    <property type="entry name" value="sensory_box"/>
    <property type="match status" value="4"/>
</dbReference>
<dbReference type="SUPFAM" id="SSF55785">
    <property type="entry name" value="PYP-like sensor domain (PAS domain)"/>
    <property type="match status" value="4"/>
</dbReference>
<feature type="domain" description="Phytochrome chromophore attachment site" evidence="16">
    <location>
        <begin position="196"/>
        <end position="332"/>
    </location>
</feature>
<keyword evidence="6" id="KW-0997">Cell inner membrane</keyword>
<feature type="domain" description="PAC" evidence="19">
    <location>
        <begin position="721"/>
        <end position="774"/>
    </location>
</feature>
<name>A0A926URC6_9CYAN</name>
<dbReference type="Gene3D" id="1.10.287.130">
    <property type="match status" value="1"/>
</dbReference>
<dbReference type="InterPro" id="IPR016132">
    <property type="entry name" value="Phyto_chromo_attachment"/>
</dbReference>
<dbReference type="CDD" id="cd00082">
    <property type="entry name" value="HisKA"/>
    <property type="match status" value="1"/>
</dbReference>
<dbReference type="Gene3D" id="3.30.565.10">
    <property type="entry name" value="Histidine kinase-like ATPase, C-terminal domain"/>
    <property type="match status" value="1"/>
</dbReference>
<keyword evidence="14" id="KW-0902">Two-component regulatory system</keyword>
<keyword evidence="15" id="KW-0472">Membrane</keyword>
<dbReference type="InterPro" id="IPR003594">
    <property type="entry name" value="HATPase_dom"/>
</dbReference>
<comment type="subcellular location">
    <subcellularLocation>
        <location evidence="2">Cell inner membrane</location>
        <topology evidence="2">Multi-pass membrane protein</topology>
    </subcellularLocation>
</comment>
<dbReference type="SMART" id="SM00387">
    <property type="entry name" value="HATPase_c"/>
    <property type="match status" value="1"/>
</dbReference>
<evidence type="ECO:0000259" key="18">
    <source>
        <dbReference type="PROSITE" id="PS50112"/>
    </source>
</evidence>
<evidence type="ECO:0000256" key="13">
    <source>
        <dbReference type="ARBA" id="ARBA00022989"/>
    </source>
</evidence>
<reference evidence="20" key="2">
    <citation type="submission" date="2020-08" db="EMBL/GenBank/DDBJ databases">
        <authorList>
            <person name="Chen M."/>
            <person name="Teng W."/>
            <person name="Zhao L."/>
            <person name="Hu C."/>
            <person name="Zhou Y."/>
            <person name="Han B."/>
            <person name="Song L."/>
            <person name="Shu W."/>
        </authorList>
    </citation>
    <scope>NUCLEOTIDE SEQUENCE</scope>
    <source>
        <strain evidence="20">FACHB-1277</strain>
    </source>
</reference>
<dbReference type="FunFam" id="3.30.450.20:FF:000099">
    <property type="entry name" value="Sensory box sensor histidine kinase"/>
    <property type="match status" value="2"/>
</dbReference>
<dbReference type="PROSITE" id="PS50112">
    <property type="entry name" value="PAS"/>
    <property type="match status" value="4"/>
</dbReference>
<feature type="domain" description="Histidine kinase" evidence="17">
    <location>
        <begin position="920"/>
        <end position="1134"/>
    </location>
</feature>
<protein>
    <recommendedName>
        <fullName evidence="4">histidine kinase</fullName>
        <ecNumber evidence="4">2.7.13.3</ecNumber>
    </recommendedName>
</protein>
<evidence type="ECO:0000256" key="9">
    <source>
        <dbReference type="ARBA" id="ARBA00022692"/>
    </source>
</evidence>
<dbReference type="SMART" id="SM00091">
    <property type="entry name" value="PAS"/>
    <property type="match status" value="4"/>
</dbReference>
<evidence type="ECO:0000256" key="3">
    <source>
        <dbReference type="ARBA" id="ARBA00006402"/>
    </source>
</evidence>
<dbReference type="InterPro" id="IPR036890">
    <property type="entry name" value="HATPase_C_sf"/>
</dbReference>
<dbReference type="SUPFAM" id="SSF55874">
    <property type="entry name" value="ATPase domain of HSP90 chaperone/DNA topoisomerase II/histidine kinase"/>
    <property type="match status" value="1"/>
</dbReference>
<evidence type="ECO:0000256" key="5">
    <source>
        <dbReference type="ARBA" id="ARBA00022475"/>
    </source>
</evidence>
<evidence type="ECO:0000256" key="8">
    <source>
        <dbReference type="ARBA" id="ARBA00022679"/>
    </source>
</evidence>
<feature type="domain" description="PAS" evidence="18">
    <location>
        <begin position="356"/>
        <end position="426"/>
    </location>
</feature>